<reference evidence="1" key="1">
    <citation type="submission" date="2022-11" db="EMBL/GenBank/DDBJ databases">
        <title>Genome Sequence of Nemania bipapillata.</title>
        <authorList>
            <person name="Buettner E."/>
        </authorList>
    </citation>
    <scope>NUCLEOTIDE SEQUENCE</scope>
    <source>
        <strain evidence="1">CP14</strain>
    </source>
</reference>
<keyword evidence="2" id="KW-1185">Reference proteome</keyword>
<evidence type="ECO:0000313" key="1">
    <source>
        <dbReference type="EMBL" id="KAJ8109037.1"/>
    </source>
</evidence>
<sequence length="293" mass="34237">MNLIDHCMRQGPSEKMIGIRRNFYPRDGRSMELDRFVEVHKGFYAAARLGESKRVMINIDTANTAFWQTKTIAEIALRMFNAHKDQWSNWDWVEFAEQLRPIPIRDRQGRVSPGQSEAFCLLRKLHKLKFIVKHRGKMNEEKVYVVKRIIFDEKYGKDGATSQNVTFNKKMPDGTFQETSVWKHYLDTYKFRLQYPRLPIIETIRDGFFPMELCNVADFQRYPYKLTPTQTASMIKFAVTRPAQRKADIVQGFQQLNYANDPYLAEFGIKISPNMQGVGTSAANAFLNRIKSR</sequence>
<comment type="caution">
    <text evidence="1">The sequence shown here is derived from an EMBL/GenBank/DDBJ whole genome shotgun (WGS) entry which is preliminary data.</text>
</comment>
<accession>A0ACC2I105</accession>
<evidence type="ECO:0000313" key="2">
    <source>
        <dbReference type="Proteomes" id="UP001153334"/>
    </source>
</evidence>
<dbReference type="Proteomes" id="UP001153334">
    <property type="component" value="Unassembled WGS sequence"/>
</dbReference>
<dbReference type="EMBL" id="JAPESX010002163">
    <property type="protein sequence ID" value="KAJ8109037.1"/>
    <property type="molecule type" value="Genomic_DNA"/>
</dbReference>
<name>A0ACC2I105_9PEZI</name>
<proteinExistence type="predicted"/>
<protein>
    <submittedName>
        <fullName evidence="1">Uncharacterized protein</fullName>
    </submittedName>
</protein>
<organism evidence="1 2">
    <name type="scientific">Nemania bipapillata</name>
    <dbReference type="NCBI Taxonomy" id="110536"/>
    <lineage>
        <taxon>Eukaryota</taxon>
        <taxon>Fungi</taxon>
        <taxon>Dikarya</taxon>
        <taxon>Ascomycota</taxon>
        <taxon>Pezizomycotina</taxon>
        <taxon>Sordariomycetes</taxon>
        <taxon>Xylariomycetidae</taxon>
        <taxon>Xylariales</taxon>
        <taxon>Xylariaceae</taxon>
        <taxon>Nemania</taxon>
    </lineage>
</organism>
<gene>
    <name evidence="1" type="ORF">ONZ43_g6248</name>
</gene>